<dbReference type="OrthoDB" id="9787837at2"/>
<name>A0A7V7QHT1_9FIRM</name>
<protein>
    <submittedName>
        <fullName evidence="9">Carbohydrate ABC transporter permease</fullName>
    </submittedName>
</protein>
<evidence type="ECO:0000256" key="5">
    <source>
        <dbReference type="ARBA" id="ARBA00022989"/>
    </source>
</evidence>
<keyword evidence="6 7" id="KW-0472">Membrane</keyword>
<feature type="transmembrane region" description="Helical" evidence="7">
    <location>
        <begin position="86"/>
        <end position="106"/>
    </location>
</feature>
<dbReference type="Gene3D" id="1.10.3720.10">
    <property type="entry name" value="MetI-like"/>
    <property type="match status" value="1"/>
</dbReference>
<dbReference type="InterPro" id="IPR000515">
    <property type="entry name" value="MetI-like"/>
</dbReference>
<keyword evidence="3" id="KW-1003">Cell membrane</keyword>
<evidence type="ECO:0000256" key="7">
    <source>
        <dbReference type="RuleBase" id="RU363032"/>
    </source>
</evidence>
<proteinExistence type="inferred from homology"/>
<dbReference type="PROSITE" id="PS50928">
    <property type="entry name" value="ABC_TM1"/>
    <property type="match status" value="1"/>
</dbReference>
<dbReference type="CDD" id="cd06261">
    <property type="entry name" value="TM_PBP2"/>
    <property type="match status" value="1"/>
</dbReference>
<keyword evidence="10" id="KW-1185">Reference proteome</keyword>
<feature type="domain" description="ABC transmembrane type-1" evidence="8">
    <location>
        <begin position="49"/>
        <end position="238"/>
    </location>
</feature>
<dbReference type="RefSeq" id="WP_151148651.1">
    <property type="nucleotide sequence ID" value="NZ_WAGX01000008.1"/>
</dbReference>
<evidence type="ECO:0000313" key="9">
    <source>
        <dbReference type="EMBL" id="KAB1434565.1"/>
    </source>
</evidence>
<organism evidence="9 10">
    <name type="scientific">Candidatus Galacturonatibacter soehngenii</name>
    <dbReference type="NCBI Taxonomy" id="2307010"/>
    <lineage>
        <taxon>Bacteria</taxon>
        <taxon>Bacillati</taxon>
        <taxon>Bacillota</taxon>
        <taxon>Clostridia</taxon>
        <taxon>Lachnospirales</taxon>
        <taxon>Lachnospiraceae</taxon>
        <taxon>Candidatus Galacturonatibacter</taxon>
    </lineage>
</organism>
<feature type="transmembrane region" description="Helical" evidence="7">
    <location>
        <begin position="215"/>
        <end position="238"/>
    </location>
</feature>
<dbReference type="PANTHER" id="PTHR43744">
    <property type="entry name" value="ABC TRANSPORTER PERMEASE PROTEIN MG189-RELATED-RELATED"/>
    <property type="match status" value="1"/>
</dbReference>
<comment type="subcellular location">
    <subcellularLocation>
        <location evidence="1 7">Cell membrane</location>
        <topology evidence="1 7">Multi-pass membrane protein</topology>
    </subcellularLocation>
</comment>
<evidence type="ECO:0000256" key="6">
    <source>
        <dbReference type="ARBA" id="ARBA00023136"/>
    </source>
</evidence>
<accession>A0A7V7QHT1</accession>
<comment type="caution">
    <text evidence="9">The sequence shown here is derived from an EMBL/GenBank/DDBJ whole genome shotgun (WGS) entry which is preliminary data.</text>
</comment>
<keyword evidence="2 7" id="KW-0813">Transport</keyword>
<dbReference type="PANTHER" id="PTHR43744:SF8">
    <property type="entry name" value="SN-GLYCEROL-3-PHOSPHATE TRANSPORT SYSTEM PERMEASE PROTEIN UGPE"/>
    <property type="match status" value="1"/>
</dbReference>
<dbReference type="Pfam" id="PF00528">
    <property type="entry name" value="BPD_transp_1"/>
    <property type="match status" value="1"/>
</dbReference>
<evidence type="ECO:0000256" key="3">
    <source>
        <dbReference type="ARBA" id="ARBA00022475"/>
    </source>
</evidence>
<evidence type="ECO:0000256" key="4">
    <source>
        <dbReference type="ARBA" id="ARBA00022692"/>
    </source>
</evidence>
<dbReference type="AlphaFoldDB" id="A0A7V7QHT1"/>
<keyword evidence="4 7" id="KW-0812">Transmembrane</keyword>
<evidence type="ECO:0000259" key="8">
    <source>
        <dbReference type="PROSITE" id="PS50928"/>
    </source>
</evidence>
<comment type="similarity">
    <text evidence="7">Belongs to the binding-protein-dependent transport system permease family.</text>
</comment>
<evidence type="ECO:0000313" key="10">
    <source>
        <dbReference type="Proteomes" id="UP000461768"/>
    </source>
</evidence>
<reference evidence="9 10" key="1">
    <citation type="submission" date="2019-09" db="EMBL/GenBank/DDBJ databases">
        <authorList>
            <person name="Valk L.C."/>
        </authorList>
    </citation>
    <scope>NUCLEOTIDE SEQUENCE [LARGE SCALE GENOMIC DNA]</scope>
    <source>
        <strain evidence="9">GalUA</strain>
    </source>
</reference>
<reference evidence="9 10" key="2">
    <citation type="submission" date="2020-02" db="EMBL/GenBank/DDBJ databases">
        <title>Candidatus Galacturonibacter soehngenii shows hetero-acetogenic catabolism of galacturonic acid but lacks a canonical carbon monoxide dehydrogenase/acetyl-CoA synthase complex.</title>
        <authorList>
            <person name="Diender M."/>
            <person name="Stouten G.R."/>
            <person name="Petersen J.F."/>
            <person name="Nielsen P.H."/>
            <person name="Dueholm M.S."/>
            <person name="Pronk J.T."/>
            <person name="Van Loosdrecht M.C.M."/>
        </authorList>
    </citation>
    <scope>NUCLEOTIDE SEQUENCE [LARGE SCALE GENOMIC DNA]</scope>
    <source>
        <strain evidence="9">GalUA</strain>
    </source>
</reference>
<evidence type="ECO:0000256" key="1">
    <source>
        <dbReference type="ARBA" id="ARBA00004651"/>
    </source>
</evidence>
<dbReference type="GO" id="GO:0005886">
    <property type="term" value="C:plasma membrane"/>
    <property type="evidence" value="ECO:0007669"/>
    <property type="project" value="UniProtKB-SubCell"/>
</dbReference>
<dbReference type="EMBL" id="WAGX01000008">
    <property type="protein sequence ID" value="KAB1434565.1"/>
    <property type="molecule type" value="Genomic_DNA"/>
</dbReference>
<keyword evidence="5 7" id="KW-1133">Transmembrane helix</keyword>
<dbReference type="Proteomes" id="UP000461768">
    <property type="component" value="Unassembled WGS sequence"/>
</dbReference>
<sequence length="253" mass="28854">MLLPFAWMLSASIKFNKDVFTFPIQWIPDQPQWSNYIKIWTKIPLFTFIKNTAKLTIIVTILQLLTSSFAAYAFAKLDFKGKNALFLGYIGTIAVPWQAYMVPQFMMMRSFNLNNTHLAIICLQAFSAFGVFLMRQFYQSIPDELCEAARIDGMNEYQIYGKLMLPLSKPALSTLTIFTFVGTWNDFLGPMLYLTRDELKTIQIGLRMFITQYSAEYGLIMAASVVILIPVLIVFLSLQKYFVEGIASTGIKG</sequence>
<feature type="transmembrane region" description="Helical" evidence="7">
    <location>
        <begin position="55"/>
        <end position="74"/>
    </location>
</feature>
<feature type="transmembrane region" description="Helical" evidence="7">
    <location>
        <begin position="118"/>
        <end position="138"/>
    </location>
</feature>
<dbReference type="SUPFAM" id="SSF161098">
    <property type="entry name" value="MetI-like"/>
    <property type="match status" value="1"/>
</dbReference>
<dbReference type="InterPro" id="IPR035906">
    <property type="entry name" value="MetI-like_sf"/>
</dbReference>
<evidence type="ECO:0000256" key="2">
    <source>
        <dbReference type="ARBA" id="ARBA00022448"/>
    </source>
</evidence>
<gene>
    <name evidence="9" type="ORF">F7O84_18420</name>
</gene>
<dbReference type="GO" id="GO:0055085">
    <property type="term" value="P:transmembrane transport"/>
    <property type="evidence" value="ECO:0007669"/>
    <property type="project" value="InterPro"/>
</dbReference>